<feature type="domain" description="Carrier" evidence="1">
    <location>
        <begin position="3"/>
        <end position="81"/>
    </location>
</feature>
<keyword evidence="3" id="KW-1185">Reference proteome</keyword>
<dbReference type="InterPro" id="IPR036736">
    <property type="entry name" value="ACP-like_sf"/>
</dbReference>
<reference evidence="3" key="1">
    <citation type="submission" date="2016-02" db="EMBL/GenBank/DDBJ databases">
        <authorList>
            <person name="Wibberg D."/>
        </authorList>
    </citation>
    <scope>NUCLEOTIDE SEQUENCE [LARGE SCALE GENOMIC DNA]</scope>
</reference>
<dbReference type="Pfam" id="PF00550">
    <property type="entry name" value="PP-binding"/>
    <property type="match status" value="1"/>
</dbReference>
<protein>
    <recommendedName>
        <fullName evidence="1">Carrier domain-containing protein</fullName>
    </recommendedName>
</protein>
<dbReference type="Gene3D" id="1.10.1200.10">
    <property type="entry name" value="ACP-like"/>
    <property type="match status" value="1"/>
</dbReference>
<sequence>MSANHEQIVAVVTEIVTGELGLAADSVTPSTDLRSVEGADSVKVLRMISRIERHFDIELEDEDAFGVSSVHDIALVVAKSLTPDPS</sequence>
<name>A0A1C3P5P8_9ACTN</name>
<dbReference type="EMBL" id="FLUV01001860">
    <property type="protein sequence ID" value="SBW25157.1"/>
    <property type="molecule type" value="Genomic_DNA"/>
</dbReference>
<dbReference type="AlphaFoldDB" id="A0A1C3P5P8"/>
<accession>A0A1C3P5P8</accession>
<dbReference type="InterPro" id="IPR009081">
    <property type="entry name" value="PP-bd_ACP"/>
</dbReference>
<dbReference type="PROSITE" id="PS50075">
    <property type="entry name" value="CARRIER"/>
    <property type="match status" value="1"/>
</dbReference>
<proteinExistence type="predicted"/>
<dbReference type="SUPFAM" id="SSF47336">
    <property type="entry name" value="ACP-like"/>
    <property type="match status" value="1"/>
</dbReference>
<evidence type="ECO:0000313" key="3">
    <source>
        <dbReference type="Proteomes" id="UP000199013"/>
    </source>
</evidence>
<dbReference type="Proteomes" id="UP000199013">
    <property type="component" value="Unassembled WGS sequence"/>
</dbReference>
<organism evidence="2 3">
    <name type="scientific">Candidatus Protofrankia californiensis</name>
    <dbReference type="NCBI Taxonomy" id="1839754"/>
    <lineage>
        <taxon>Bacteria</taxon>
        <taxon>Bacillati</taxon>
        <taxon>Actinomycetota</taxon>
        <taxon>Actinomycetes</taxon>
        <taxon>Frankiales</taxon>
        <taxon>Frankiaceae</taxon>
        <taxon>Protofrankia</taxon>
    </lineage>
</organism>
<evidence type="ECO:0000259" key="1">
    <source>
        <dbReference type="PROSITE" id="PS50075"/>
    </source>
</evidence>
<gene>
    <name evidence="2" type="ORF">FDG2_4439</name>
</gene>
<evidence type="ECO:0000313" key="2">
    <source>
        <dbReference type="EMBL" id="SBW25157.1"/>
    </source>
</evidence>